<organism evidence="3 4">
    <name type="scientific">Gemmata palustris</name>
    <dbReference type="NCBI Taxonomy" id="2822762"/>
    <lineage>
        <taxon>Bacteria</taxon>
        <taxon>Pseudomonadati</taxon>
        <taxon>Planctomycetota</taxon>
        <taxon>Planctomycetia</taxon>
        <taxon>Gemmatales</taxon>
        <taxon>Gemmataceae</taxon>
        <taxon>Gemmata</taxon>
    </lineage>
</organism>
<evidence type="ECO:0000259" key="2">
    <source>
        <dbReference type="PROSITE" id="PS50222"/>
    </source>
</evidence>
<dbReference type="InterPro" id="IPR002048">
    <property type="entry name" value="EF_hand_dom"/>
</dbReference>
<evidence type="ECO:0000313" key="4">
    <source>
        <dbReference type="Proteomes" id="UP000676565"/>
    </source>
</evidence>
<accession>A0ABS5BZP6</accession>
<proteinExistence type="predicted"/>
<dbReference type="RefSeq" id="WP_210659777.1">
    <property type="nucleotide sequence ID" value="NZ_JAGKQQ010000001.1"/>
</dbReference>
<dbReference type="PROSITE" id="PS50222">
    <property type="entry name" value="EF_HAND_2"/>
    <property type="match status" value="1"/>
</dbReference>
<dbReference type="Pfam" id="PF13202">
    <property type="entry name" value="EF-hand_5"/>
    <property type="match status" value="2"/>
</dbReference>
<gene>
    <name evidence="3" type="ORF">J8F10_28480</name>
</gene>
<feature type="compositionally biased region" description="Basic and acidic residues" evidence="1">
    <location>
        <begin position="120"/>
        <end position="133"/>
    </location>
</feature>
<dbReference type="PROSITE" id="PS00018">
    <property type="entry name" value="EF_HAND_1"/>
    <property type="match status" value="1"/>
</dbReference>
<evidence type="ECO:0000256" key="1">
    <source>
        <dbReference type="SAM" id="MobiDB-lite"/>
    </source>
</evidence>
<feature type="compositionally biased region" description="Gly residues" evidence="1">
    <location>
        <begin position="77"/>
        <end position="113"/>
    </location>
</feature>
<feature type="region of interest" description="Disordered" evidence="1">
    <location>
        <begin position="206"/>
        <end position="289"/>
    </location>
</feature>
<dbReference type="EMBL" id="JAGKQQ010000001">
    <property type="protein sequence ID" value="MBP3959199.1"/>
    <property type="molecule type" value="Genomic_DNA"/>
</dbReference>
<dbReference type="InterPro" id="IPR018247">
    <property type="entry name" value="EF_Hand_1_Ca_BS"/>
</dbReference>
<comment type="caution">
    <text evidence="3">The sequence shown here is derived from an EMBL/GenBank/DDBJ whole genome shotgun (WGS) entry which is preliminary data.</text>
</comment>
<feature type="compositionally biased region" description="Basic and acidic residues" evidence="1">
    <location>
        <begin position="251"/>
        <end position="280"/>
    </location>
</feature>
<keyword evidence="4" id="KW-1185">Reference proteome</keyword>
<dbReference type="SUPFAM" id="SSF47473">
    <property type="entry name" value="EF-hand"/>
    <property type="match status" value="1"/>
</dbReference>
<feature type="domain" description="EF-hand" evidence="2">
    <location>
        <begin position="174"/>
        <end position="200"/>
    </location>
</feature>
<feature type="region of interest" description="Disordered" evidence="1">
    <location>
        <begin position="61"/>
        <end position="156"/>
    </location>
</feature>
<evidence type="ECO:0000313" key="3">
    <source>
        <dbReference type="EMBL" id="MBP3959199.1"/>
    </source>
</evidence>
<sequence>MDPERGWMMLQRLTNSTGDTVDLSAIPPQTREFLKSATERAGGLPLPESGIMTKAAYLEHHTRSEAARASASPSPGGPGRGPGGGPGGGFPGGGGWGGMGPGGGGGWGGGDFPAGGWDQRQFEKKETEEERPIAMRYGKLPKDLPSWFDQDDTDKDGQIGLYEWRKAGKDMKEFTEMDLNNDGFVTADEYLRFARQRNIDAKIANYEENGTRPANWGIGSVAPSGNEPKAGRGPGGFGPGSGGPGMGGPKGGDRGSGEKGDRGSGDRSERGSDKGGDRKSNNPWSKGKN</sequence>
<dbReference type="Gene3D" id="1.10.238.10">
    <property type="entry name" value="EF-hand"/>
    <property type="match status" value="1"/>
</dbReference>
<name>A0ABS5BZP6_9BACT</name>
<dbReference type="Proteomes" id="UP000676565">
    <property type="component" value="Unassembled WGS sequence"/>
</dbReference>
<dbReference type="InterPro" id="IPR011992">
    <property type="entry name" value="EF-hand-dom_pair"/>
</dbReference>
<reference evidence="3 4" key="1">
    <citation type="submission" date="2021-04" db="EMBL/GenBank/DDBJ databases">
        <authorList>
            <person name="Ivanova A."/>
        </authorList>
    </citation>
    <scope>NUCLEOTIDE SEQUENCE [LARGE SCALE GENOMIC DNA]</scope>
    <source>
        <strain evidence="3 4">G18</strain>
    </source>
</reference>
<protein>
    <submittedName>
        <fullName evidence="3">EF-hand domain-containing protein</fullName>
    </submittedName>
</protein>
<feature type="compositionally biased region" description="Gly residues" evidence="1">
    <location>
        <begin position="232"/>
        <end position="250"/>
    </location>
</feature>